<proteinExistence type="predicted"/>
<protein>
    <recommendedName>
        <fullName evidence="3">CarboxypepD_reg-like domain-containing protein</fullName>
    </recommendedName>
</protein>
<dbReference type="AlphaFoldDB" id="A0A1H9K3L7"/>
<evidence type="ECO:0008006" key="3">
    <source>
        <dbReference type="Google" id="ProtNLM"/>
    </source>
</evidence>
<gene>
    <name evidence="1" type="ORF">SAMN05444355_105152</name>
</gene>
<dbReference type="Proteomes" id="UP000183658">
    <property type="component" value="Unassembled WGS sequence"/>
</dbReference>
<sequence>MKRLFLLLIILCGYSVYSQNGTYSILIKDIDTQLPIENATLIILKTDQILLSNKDGIVAFQLRGASSIEISEPTYYSQNIRWALLEQNDFVIYLKSKSNKLDEIILSRESPQKTLQKIVANSIQKLTVPARIKVYVREFFKLNHQYAYYNDGLVNFQFSKKQKKLITTLLVEQNRSYGLIEDNIAADLLGYNLNNLMENYCTFKYLEPILETKMGNEYEFVIKAHKSNDKFYIMSIIPIDESKGILDTFEIIYDPVKKIINEYTIKIAFKKLENSIEKEKLNVKNITKSSVQVSYRLDDQGYYLLKANEEIAYDLTVRDKLKSVEVRNSFITTDFNKEIFTYKENDVFKEKTLFNKNNKILTNYWDLSGFIATDEEKAIVNGLAYKM</sequence>
<reference evidence="2" key="1">
    <citation type="submission" date="2016-10" db="EMBL/GenBank/DDBJ databases">
        <authorList>
            <person name="Varghese N."/>
            <person name="Submissions S."/>
        </authorList>
    </citation>
    <scope>NUCLEOTIDE SEQUENCE [LARGE SCALE GENOMIC DNA]</scope>
    <source>
        <strain evidence="2">DSM 15719</strain>
    </source>
</reference>
<keyword evidence="2" id="KW-1185">Reference proteome</keyword>
<evidence type="ECO:0000313" key="1">
    <source>
        <dbReference type="EMBL" id="SEQ93669.1"/>
    </source>
</evidence>
<name>A0A1H9K3L7_FLAFI</name>
<dbReference type="EMBL" id="FOFZ01000005">
    <property type="protein sequence ID" value="SEQ93669.1"/>
    <property type="molecule type" value="Genomic_DNA"/>
</dbReference>
<accession>A0A1H9K3L7</accession>
<evidence type="ECO:0000313" key="2">
    <source>
        <dbReference type="Proteomes" id="UP000183658"/>
    </source>
</evidence>
<dbReference type="OrthoDB" id="1307311at2"/>
<dbReference type="RefSeq" id="WP_074723163.1">
    <property type="nucleotide sequence ID" value="NZ_CBCRVS010000004.1"/>
</dbReference>
<organism evidence="1 2">
    <name type="scientific">Flavobacterium frigoris</name>
    <dbReference type="NCBI Taxonomy" id="229204"/>
    <lineage>
        <taxon>Bacteria</taxon>
        <taxon>Pseudomonadati</taxon>
        <taxon>Bacteroidota</taxon>
        <taxon>Flavobacteriia</taxon>
        <taxon>Flavobacteriales</taxon>
        <taxon>Flavobacteriaceae</taxon>
        <taxon>Flavobacterium</taxon>
    </lineage>
</organism>